<accession>A0A5D4GTY2</accession>
<keyword evidence="6" id="KW-1185">Reference proteome</keyword>
<protein>
    <submittedName>
        <fullName evidence="5">Helix-turn-helix transcriptional regulator</fullName>
    </submittedName>
</protein>
<dbReference type="Pfam" id="PF12833">
    <property type="entry name" value="HTH_18"/>
    <property type="match status" value="1"/>
</dbReference>
<dbReference type="EMBL" id="VTAV01000027">
    <property type="protein sequence ID" value="TYR31239.1"/>
    <property type="molecule type" value="Genomic_DNA"/>
</dbReference>
<name>A0A5D4GTY2_9SPHI</name>
<sequence>MIDSSARKNVETKKYNGYLAFLPASDTMLQEESPLTVCIDQASQDYYRKYHNRDFCWFEFKHTPQNQPYRFSIETKDNYLWILIQFLGSGKIEITPALYVKDGIVYCYHLYNQKKSLSLDPGKNWFFLLGIAEHHWPDLAAEYPLLQDIGKLDTTDGIKRKQLLGQTAIQAKLMAALDSLNRFEFRPFSLSFRLAAWNLRLFNLVFQDLKAPEKPQEDTLITLYYKATRYIQENFREEDMNTAMVANAMHVSVRKLYNSFENRPFSVMGYLQELRLVLARDILRDSQDTIASIAFDCHFASDKHFSRLFKKRFGKGPNEYRIAIQGNVSFKYKR</sequence>
<dbReference type="InterPro" id="IPR020449">
    <property type="entry name" value="Tscrpt_reg_AraC-type_HTH"/>
</dbReference>
<dbReference type="Gene3D" id="1.10.10.60">
    <property type="entry name" value="Homeodomain-like"/>
    <property type="match status" value="1"/>
</dbReference>
<dbReference type="SUPFAM" id="SSF46689">
    <property type="entry name" value="Homeodomain-like"/>
    <property type="match status" value="1"/>
</dbReference>
<dbReference type="SMART" id="SM00342">
    <property type="entry name" value="HTH_ARAC"/>
    <property type="match status" value="1"/>
</dbReference>
<dbReference type="RefSeq" id="WP_148921272.1">
    <property type="nucleotide sequence ID" value="NZ_VTAV01000027.1"/>
</dbReference>
<reference evidence="5 6" key="1">
    <citation type="submission" date="2019-08" db="EMBL/GenBank/DDBJ databases">
        <title>Phlebobacter frassis gen. nov. sp. nov., a new member of family Sphingobacteriaceae isolated from sand fly rearing media.</title>
        <authorList>
            <person name="Kakumanu M.L."/>
            <person name="Marayati B.F."/>
            <person name="Wada-Katsumata A."/>
            <person name="Wasserberg G."/>
            <person name="Schal C."/>
            <person name="Apperson C.S."/>
            <person name="Ponnusamy L."/>
        </authorList>
    </citation>
    <scope>NUCLEOTIDE SEQUENCE [LARGE SCALE GENOMIC DNA]</scope>
    <source>
        <strain evidence="5 6">SSI9</strain>
    </source>
</reference>
<evidence type="ECO:0000259" key="4">
    <source>
        <dbReference type="PROSITE" id="PS01124"/>
    </source>
</evidence>
<dbReference type="PANTHER" id="PTHR43280">
    <property type="entry name" value="ARAC-FAMILY TRANSCRIPTIONAL REGULATOR"/>
    <property type="match status" value="1"/>
</dbReference>
<gene>
    <name evidence="5" type="ORF">FXV77_21330</name>
</gene>
<dbReference type="PANTHER" id="PTHR43280:SF2">
    <property type="entry name" value="HTH-TYPE TRANSCRIPTIONAL REGULATOR EXSA"/>
    <property type="match status" value="1"/>
</dbReference>
<feature type="domain" description="HTH araC/xylS-type" evidence="4">
    <location>
        <begin position="225"/>
        <end position="323"/>
    </location>
</feature>
<keyword evidence="2" id="KW-0238">DNA-binding</keyword>
<dbReference type="PROSITE" id="PS01124">
    <property type="entry name" value="HTH_ARAC_FAMILY_2"/>
    <property type="match status" value="1"/>
</dbReference>
<dbReference type="PRINTS" id="PR00032">
    <property type="entry name" value="HTHARAC"/>
</dbReference>
<dbReference type="InterPro" id="IPR018060">
    <property type="entry name" value="HTH_AraC"/>
</dbReference>
<dbReference type="GO" id="GO:0003700">
    <property type="term" value="F:DNA-binding transcription factor activity"/>
    <property type="evidence" value="ECO:0007669"/>
    <property type="project" value="InterPro"/>
</dbReference>
<evidence type="ECO:0000313" key="6">
    <source>
        <dbReference type="Proteomes" id="UP000322362"/>
    </source>
</evidence>
<proteinExistence type="predicted"/>
<dbReference type="GO" id="GO:0043565">
    <property type="term" value="F:sequence-specific DNA binding"/>
    <property type="evidence" value="ECO:0007669"/>
    <property type="project" value="InterPro"/>
</dbReference>
<evidence type="ECO:0000256" key="2">
    <source>
        <dbReference type="ARBA" id="ARBA00023125"/>
    </source>
</evidence>
<evidence type="ECO:0000256" key="3">
    <source>
        <dbReference type="ARBA" id="ARBA00023163"/>
    </source>
</evidence>
<dbReference type="AlphaFoldDB" id="A0A5D4GTY2"/>
<comment type="caution">
    <text evidence="5">The sequence shown here is derived from an EMBL/GenBank/DDBJ whole genome shotgun (WGS) entry which is preliminary data.</text>
</comment>
<organism evidence="5 6">
    <name type="scientific">Sphingobacterium phlebotomi</name>
    <dbReference type="NCBI Taxonomy" id="2605433"/>
    <lineage>
        <taxon>Bacteria</taxon>
        <taxon>Pseudomonadati</taxon>
        <taxon>Bacteroidota</taxon>
        <taxon>Sphingobacteriia</taxon>
        <taxon>Sphingobacteriales</taxon>
        <taxon>Sphingobacteriaceae</taxon>
        <taxon>Sphingobacterium</taxon>
    </lineage>
</organism>
<evidence type="ECO:0000256" key="1">
    <source>
        <dbReference type="ARBA" id="ARBA00023015"/>
    </source>
</evidence>
<dbReference type="Proteomes" id="UP000322362">
    <property type="component" value="Unassembled WGS sequence"/>
</dbReference>
<evidence type="ECO:0000313" key="5">
    <source>
        <dbReference type="EMBL" id="TYR31239.1"/>
    </source>
</evidence>
<keyword evidence="3" id="KW-0804">Transcription</keyword>
<keyword evidence="1" id="KW-0805">Transcription regulation</keyword>
<dbReference type="InterPro" id="IPR009057">
    <property type="entry name" value="Homeodomain-like_sf"/>
</dbReference>